<dbReference type="AlphaFoldDB" id="A0A1M5AMB9"/>
<organism evidence="1 2">
    <name type="scientific">Schwartzia succinivorans DSM 10502</name>
    <dbReference type="NCBI Taxonomy" id="1123243"/>
    <lineage>
        <taxon>Bacteria</taxon>
        <taxon>Bacillati</taxon>
        <taxon>Bacillota</taxon>
        <taxon>Negativicutes</taxon>
        <taxon>Selenomonadales</taxon>
        <taxon>Selenomonadaceae</taxon>
        <taxon>Schwartzia</taxon>
    </lineage>
</organism>
<accession>A0A1M5AMB9</accession>
<dbReference type="OrthoDB" id="1669757at2"/>
<proteinExistence type="predicted"/>
<gene>
    <name evidence="1" type="ORF">SAMN02745190_02369</name>
</gene>
<dbReference type="EMBL" id="FQUG01000013">
    <property type="protein sequence ID" value="SHF31389.1"/>
    <property type="molecule type" value="Genomic_DNA"/>
</dbReference>
<evidence type="ECO:0000313" key="1">
    <source>
        <dbReference type="EMBL" id="SHF31389.1"/>
    </source>
</evidence>
<sequence length="120" mass="13305">MARENLIKEAFKDRYGDTPFINDSTTATLISALATPINIRKITAFCIIGEPPITAVVHDIELFAENNGIARNGQIPDEWKENVGKLIGAIAYFLGYAKHTEKTLNCIPPTKYFKSGSNYI</sequence>
<keyword evidence="2" id="KW-1185">Reference proteome</keyword>
<protein>
    <submittedName>
        <fullName evidence="1">Uncharacterized protein</fullName>
    </submittedName>
</protein>
<dbReference type="RefSeq" id="WP_072936465.1">
    <property type="nucleotide sequence ID" value="NZ_FQUG01000013.1"/>
</dbReference>
<name>A0A1M5AMB9_9FIRM</name>
<dbReference type="Proteomes" id="UP000184404">
    <property type="component" value="Unassembled WGS sequence"/>
</dbReference>
<reference evidence="1 2" key="1">
    <citation type="submission" date="2016-11" db="EMBL/GenBank/DDBJ databases">
        <authorList>
            <person name="Jaros S."/>
            <person name="Januszkiewicz K."/>
            <person name="Wedrychowicz H."/>
        </authorList>
    </citation>
    <scope>NUCLEOTIDE SEQUENCE [LARGE SCALE GENOMIC DNA]</scope>
    <source>
        <strain evidence="1 2">DSM 10502</strain>
    </source>
</reference>
<evidence type="ECO:0000313" key="2">
    <source>
        <dbReference type="Proteomes" id="UP000184404"/>
    </source>
</evidence>